<feature type="compositionally biased region" description="Polar residues" evidence="1">
    <location>
        <begin position="1"/>
        <end position="16"/>
    </location>
</feature>
<evidence type="ECO:0000313" key="2">
    <source>
        <dbReference type="EMBL" id="CEK48814.1"/>
    </source>
</evidence>
<accession>A0A0B6XY15</accession>
<sequence length="205" mass="22512">QETKSENSLLINTKQGSLHDKPEETGLQNGGQNSTLASDSRNIINENSKVARIGTFSPHAHGDKHRAGVSSVVVMEDIGCVVVVDIINSSLKLYNVTVTNTSPTELSYHLVTCLELSRPYYMSKLTRDIIVVSREGKILSLVRVSKNRLECLKDLKTETQYYGLGYVSDNVIVCAAFADEKIDLLNIKDGVTQTSTLLTHCKGPE</sequence>
<feature type="compositionally biased region" description="Polar residues" evidence="1">
    <location>
        <begin position="26"/>
        <end position="38"/>
    </location>
</feature>
<name>A0A0B6XY15_9EUPU</name>
<feature type="region of interest" description="Disordered" evidence="1">
    <location>
        <begin position="1"/>
        <end position="38"/>
    </location>
</feature>
<reference evidence="2" key="1">
    <citation type="submission" date="2014-12" db="EMBL/GenBank/DDBJ databases">
        <title>Insight into the proteome of Arion vulgaris.</title>
        <authorList>
            <person name="Aradska J."/>
            <person name="Bulat T."/>
            <person name="Smidak R."/>
            <person name="Sarate P."/>
            <person name="Gangsoo J."/>
            <person name="Sialana F."/>
            <person name="Bilban M."/>
            <person name="Lubec G."/>
        </authorList>
    </citation>
    <scope>NUCLEOTIDE SEQUENCE</scope>
    <source>
        <tissue evidence="2">Skin</tissue>
    </source>
</reference>
<organism evidence="2">
    <name type="scientific">Arion vulgaris</name>
    <dbReference type="NCBI Taxonomy" id="1028688"/>
    <lineage>
        <taxon>Eukaryota</taxon>
        <taxon>Metazoa</taxon>
        <taxon>Spiralia</taxon>
        <taxon>Lophotrochozoa</taxon>
        <taxon>Mollusca</taxon>
        <taxon>Gastropoda</taxon>
        <taxon>Heterobranchia</taxon>
        <taxon>Euthyneura</taxon>
        <taxon>Panpulmonata</taxon>
        <taxon>Eupulmonata</taxon>
        <taxon>Stylommatophora</taxon>
        <taxon>Helicina</taxon>
        <taxon>Arionoidea</taxon>
        <taxon>Arionidae</taxon>
        <taxon>Arion</taxon>
    </lineage>
</organism>
<feature type="non-terminal residue" evidence="2">
    <location>
        <position position="1"/>
    </location>
</feature>
<protein>
    <recommendedName>
        <fullName evidence="3">CNH domain-containing protein</fullName>
    </recommendedName>
</protein>
<feature type="non-terminal residue" evidence="2">
    <location>
        <position position="205"/>
    </location>
</feature>
<evidence type="ECO:0000256" key="1">
    <source>
        <dbReference type="SAM" id="MobiDB-lite"/>
    </source>
</evidence>
<gene>
    <name evidence="2" type="primary">ORF5280</name>
</gene>
<dbReference type="EMBL" id="HACG01001949">
    <property type="protein sequence ID" value="CEK48814.1"/>
    <property type="molecule type" value="Transcribed_RNA"/>
</dbReference>
<evidence type="ECO:0008006" key="3">
    <source>
        <dbReference type="Google" id="ProtNLM"/>
    </source>
</evidence>
<dbReference type="AlphaFoldDB" id="A0A0B6XY15"/>
<proteinExistence type="predicted"/>